<reference evidence="2 3" key="1">
    <citation type="submission" date="2016-07" db="EMBL/GenBank/DDBJ databases">
        <title>Pervasive Adenine N6-methylation of Active Genes in Fungi.</title>
        <authorList>
            <consortium name="DOE Joint Genome Institute"/>
            <person name="Mondo S.J."/>
            <person name="Dannebaum R.O."/>
            <person name="Kuo R.C."/>
            <person name="Labutti K."/>
            <person name="Haridas S."/>
            <person name="Kuo A."/>
            <person name="Salamov A."/>
            <person name="Ahrendt S.R."/>
            <person name="Lipzen A."/>
            <person name="Sullivan W."/>
            <person name="Andreopoulos W.B."/>
            <person name="Clum A."/>
            <person name="Lindquist E."/>
            <person name="Daum C."/>
            <person name="Ramamoorthy G.K."/>
            <person name="Gryganskyi A."/>
            <person name="Culley D."/>
            <person name="Magnuson J.K."/>
            <person name="James T.Y."/>
            <person name="O'Malley M.A."/>
            <person name="Stajich J.E."/>
            <person name="Spatafora J.W."/>
            <person name="Visel A."/>
            <person name="Grigoriev I.V."/>
        </authorList>
    </citation>
    <scope>NUCLEOTIDE SEQUENCE [LARGE SCALE GENOMIC DNA]</scope>
    <source>
        <strain evidence="2 3">NRRL 2496</strain>
    </source>
</reference>
<protein>
    <submittedName>
        <fullName evidence="2">Uncharacterized protein</fullName>
    </submittedName>
</protein>
<evidence type="ECO:0000256" key="1">
    <source>
        <dbReference type="SAM" id="SignalP"/>
    </source>
</evidence>
<gene>
    <name evidence="2" type="ORF">BCR43DRAFT_481907</name>
</gene>
<accession>A0A1X2HSZ7</accession>
<comment type="caution">
    <text evidence="2">The sequence shown here is derived from an EMBL/GenBank/DDBJ whole genome shotgun (WGS) entry which is preliminary data.</text>
</comment>
<evidence type="ECO:0000313" key="3">
    <source>
        <dbReference type="Proteomes" id="UP000242180"/>
    </source>
</evidence>
<name>A0A1X2HSZ7_SYNRA</name>
<keyword evidence="3" id="KW-1185">Reference proteome</keyword>
<proteinExistence type="predicted"/>
<keyword evidence="1" id="KW-0732">Signal</keyword>
<dbReference type="AlphaFoldDB" id="A0A1X2HSZ7"/>
<evidence type="ECO:0000313" key="2">
    <source>
        <dbReference type="EMBL" id="ORZ02651.1"/>
    </source>
</evidence>
<dbReference type="EMBL" id="MCGN01000001">
    <property type="protein sequence ID" value="ORZ02651.1"/>
    <property type="molecule type" value="Genomic_DNA"/>
</dbReference>
<feature type="chain" id="PRO_5012936646" evidence="1">
    <location>
        <begin position="25"/>
        <end position="54"/>
    </location>
</feature>
<dbReference type="InParanoid" id="A0A1X2HSZ7"/>
<feature type="signal peptide" evidence="1">
    <location>
        <begin position="1"/>
        <end position="24"/>
    </location>
</feature>
<organism evidence="2 3">
    <name type="scientific">Syncephalastrum racemosum</name>
    <name type="common">Filamentous fungus</name>
    <dbReference type="NCBI Taxonomy" id="13706"/>
    <lineage>
        <taxon>Eukaryota</taxon>
        <taxon>Fungi</taxon>
        <taxon>Fungi incertae sedis</taxon>
        <taxon>Mucoromycota</taxon>
        <taxon>Mucoromycotina</taxon>
        <taxon>Mucoromycetes</taxon>
        <taxon>Mucorales</taxon>
        <taxon>Syncephalastraceae</taxon>
        <taxon>Syncephalastrum</taxon>
    </lineage>
</organism>
<sequence>MEKRTHLTLVGTVALACSFSTTKAFKPCWLSVHRANNERARSLVLLLWAGAYQN</sequence>
<dbReference type="PROSITE" id="PS51257">
    <property type="entry name" value="PROKAR_LIPOPROTEIN"/>
    <property type="match status" value="1"/>
</dbReference>
<dbReference type="Proteomes" id="UP000242180">
    <property type="component" value="Unassembled WGS sequence"/>
</dbReference>